<evidence type="ECO:0000256" key="2">
    <source>
        <dbReference type="ARBA" id="ARBA00004664"/>
    </source>
</evidence>
<keyword evidence="5 9" id="KW-0028">Amino-acid biosynthesis</keyword>
<dbReference type="PANTHER" id="PTHR42894">
    <property type="entry name" value="N-(5'-PHOSPHORIBOSYL)ANTHRANILATE ISOMERASE"/>
    <property type="match status" value="1"/>
</dbReference>
<proteinExistence type="inferred from homology"/>
<dbReference type="RefSeq" id="WP_119323682.1">
    <property type="nucleotide sequence ID" value="NZ_AP025739.1"/>
</dbReference>
<evidence type="ECO:0000256" key="3">
    <source>
        <dbReference type="ARBA" id="ARBA00012572"/>
    </source>
</evidence>
<dbReference type="AlphaFoldDB" id="A0A402D2B4"/>
<dbReference type="InterPro" id="IPR044643">
    <property type="entry name" value="TrpF_fam"/>
</dbReference>
<accession>A0A402D2B4</accession>
<evidence type="ECO:0000256" key="5">
    <source>
        <dbReference type="ARBA" id="ARBA00022605"/>
    </source>
</evidence>
<keyword evidence="7 9" id="KW-0057">Aromatic amino acid biosynthesis</keyword>
<reference evidence="10 11" key="1">
    <citation type="journal article" date="2019" name="Int. J. Syst. Evol. Microbiol.">
        <title>Capsulimonas corticalis gen. nov., sp. nov., an aerobic capsulated bacterium, of a novel bacterial order, Capsulimonadales ord. nov., of the class Armatimonadia of the phylum Armatimonadetes.</title>
        <authorList>
            <person name="Li J."/>
            <person name="Kudo C."/>
            <person name="Tonouchi A."/>
        </authorList>
    </citation>
    <scope>NUCLEOTIDE SEQUENCE [LARGE SCALE GENOMIC DNA]</scope>
    <source>
        <strain evidence="10 11">AX-7</strain>
    </source>
</reference>
<keyword evidence="11" id="KW-1185">Reference proteome</keyword>
<dbReference type="EC" id="5.3.1.24" evidence="3 9"/>
<name>A0A402D2B4_9BACT</name>
<dbReference type="GO" id="GO:0000162">
    <property type="term" value="P:L-tryptophan biosynthetic process"/>
    <property type="evidence" value="ECO:0007669"/>
    <property type="project" value="UniProtKB-UniRule"/>
</dbReference>
<dbReference type="SUPFAM" id="SSF51366">
    <property type="entry name" value="Ribulose-phoshate binding barrel"/>
    <property type="match status" value="1"/>
</dbReference>
<dbReference type="PANTHER" id="PTHR42894:SF1">
    <property type="entry name" value="N-(5'-PHOSPHORIBOSYL)ANTHRANILATE ISOMERASE"/>
    <property type="match status" value="1"/>
</dbReference>
<dbReference type="Proteomes" id="UP000287394">
    <property type="component" value="Chromosome"/>
</dbReference>
<comment type="catalytic activity">
    <reaction evidence="1 9">
        <text>N-(5-phospho-beta-D-ribosyl)anthranilate = 1-(2-carboxyphenylamino)-1-deoxy-D-ribulose 5-phosphate</text>
        <dbReference type="Rhea" id="RHEA:21540"/>
        <dbReference type="ChEBI" id="CHEBI:18277"/>
        <dbReference type="ChEBI" id="CHEBI:58613"/>
        <dbReference type="EC" id="5.3.1.24"/>
    </reaction>
</comment>
<comment type="pathway">
    <text evidence="2 9">Amino-acid biosynthesis; L-tryptophan biosynthesis; L-tryptophan from chorismate: step 3/5.</text>
</comment>
<evidence type="ECO:0000256" key="9">
    <source>
        <dbReference type="HAMAP-Rule" id="MF_00135"/>
    </source>
</evidence>
<gene>
    <name evidence="10" type="primary">trpF_2</name>
    <name evidence="9" type="synonym">trpF</name>
    <name evidence="10" type="ORF">CCAX7_20640</name>
</gene>
<dbReference type="KEGG" id="ccot:CCAX7_20640"/>
<organism evidence="10 11">
    <name type="scientific">Capsulimonas corticalis</name>
    <dbReference type="NCBI Taxonomy" id="2219043"/>
    <lineage>
        <taxon>Bacteria</taxon>
        <taxon>Bacillati</taxon>
        <taxon>Armatimonadota</taxon>
        <taxon>Armatimonadia</taxon>
        <taxon>Capsulimonadales</taxon>
        <taxon>Capsulimonadaceae</taxon>
        <taxon>Capsulimonas</taxon>
    </lineage>
</organism>
<evidence type="ECO:0000313" key="10">
    <source>
        <dbReference type="EMBL" id="BDI30013.1"/>
    </source>
</evidence>
<evidence type="ECO:0000313" key="11">
    <source>
        <dbReference type="Proteomes" id="UP000287394"/>
    </source>
</evidence>
<dbReference type="Pfam" id="PF00697">
    <property type="entry name" value="PRAI"/>
    <property type="match status" value="1"/>
</dbReference>
<dbReference type="InterPro" id="IPR013785">
    <property type="entry name" value="Aldolase_TIM"/>
</dbReference>
<comment type="similarity">
    <text evidence="9">Belongs to the TrpF family.</text>
</comment>
<evidence type="ECO:0000256" key="6">
    <source>
        <dbReference type="ARBA" id="ARBA00022822"/>
    </source>
</evidence>
<dbReference type="OrthoDB" id="9796196at2"/>
<dbReference type="InterPro" id="IPR011060">
    <property type="entry name" value="RibuloseP-bd_barrel"/>
</dbReference>
<evidence type="ECO:0000256" key="4">
    <source>
        <dbReference type="ARBA" id="ARBA00022272"/>
    </source>
</evidence>
<protein>
    <recommendedName>
        <fullName evidence="4 9">N-(5'-phosphoribosyl)anthranilate isomerase</fullName>
        <shortName evidence="9">PRAI</shortName>
        <ecNumber evidence="3 9">5.3.1.24</ecNumber>
    </recommendedName>
</protein>
<evidence type="ECO:0000256" key="8">
    <source>
        <dbReference type="ARBA" id="ARBA00023235"/>
    </source>
</evidence>
<dbReference type="GO" id="GO:0004640">
    <property type="term" value="F:phosphoribosylanthranilate isomerase activity"/>
    <property type="evidence" value="ECO:0007669"/>
    <property type="project" value="UniProtKB-UniRule"/>
</dbReference>
<keyword evidence="6 9" id="KW-0822">Tryptophan biosynthesis</keyword>
<dbReference type="HAMAP" id="MF_00135">
    <property type="entry name" value="PRAI"/>
    <property type="match status" value="1"/>
</dbReference>
<dbReference type="CDD" id="cd00405">
    <property type="entry name" value="PRAI"/>
    <property type="match status" value="1"/>
</dbReference>
<evidence type="ECO:0000256" key="1">
    <source>
        <dbReference type="ARBA" id="ARBA00001164"/>
    </source>
</evidence>
<dbReference type="Gene3D" id="3.20.20.70">
    <property type="entry name" value="Aldolase class I"/>
    <property type="match status" value="1"/>
</dbReference>
<dbReference type="InterPro" id="IPR001240">
    <property type="entry name" value="PRAI_dom"/>
</dbReference>
<sequence length="213" mass="23619">MPLIKICGITSWNDAKAAVDAGADMLGFVCDENSERLILPDVFYEISSRLPARIICVGAFAGHTHPQWRLASAELFARFHQIQYYDDAIWPEVIRENWDMRRKVKAFHLTGDKDLRTIAAFNGLVQNFLLNVHAPAPAGHPHPESYGWSLAREVHQFGKRIYLAGGLTPETVRAAVVNVRPYAVDVTVGVEASPGVKDPAKMAAFVRAVRGEK</sequence>
<keyword evidence="8 9" id="KW-0413">Isomerase</keyword>
<dbReference type="FunCoup" id="A0A402D2B4">
    <property type="interactions" value="223"/>
</dbReference>
<dbReference type="EMBL" id="AP025739">
    <property type="protein sequence ID" value="BDI30013.1"/>
    <property type="molecule type" value="Genomic_DNA"/>
</dbReference>
<evidence type="ECO:0000256" key="7">
    <source>
        <dbReference type="ARBA" id="ARBA00023141"/>
    </source>
</evidence>